<dbReference type="InterPro" id="IPR041679">
    <property type="entry name" value="DNA2/NAM7-like_C"/>
</dbReference>
<keyword evidence="9" id="KW-0396">Initiation factor</keyword>
<dbReference type="InterPro" id="IPR041677">
    <property type="entry name" value="DNA2/NAM7_AAA_11"/>
</dbReference>
<dbReference type="GO" id="GO:0043139">
    <property type="term" value="F:5'-3' DNA helicase activity"/>
    <property type="evidence" value="ECO:0007669"/>
    <property type="project" value="TreeGrafter"/>
</dbReference>
<evidence type="ECO:0000256" key="2">
    <source>
        <dbReference type="ARBA" id="ARBA00022741"/>
    </source>
</evidence>
<dbReference type="AlphaFoldDB" id="A0A5P8WAF9"/>
<keyword evidence="6" id="KW-0175">Coiled coil</keyword>
<dbReference type="Pfam" id="PF13087">
    <property type="entry name" value="AAA_12"/>
    <property type="match status" value="1"/>
</dbReference>
<dbReference type="GO" id="GO:0003743">
    <property type="term" value="F:translation initiation factor activity"/>
    <property type="evidence" value="ECO:0007669"/>
    <property type="project" value="UniProtKB-KW"/>
</dbReference>
<evidence type="ECO:0000313" key="9">
    <source>
        <dbReference type="EMBL" id="QFS49787.1"/>
    </source>
</evidence>
<evidence type="ECO:0000256" key="5">
    <source>
        <dbReference type="ARBA" id="ARBA00022840"/>
    </source>
</evidence>
<feature type="domain" description="DNA2/NAM7 helicase-like C-terminal" evidence="8">
    <location>
        <begin position="1016"/>
        <end position="1217"/>
    </location>
</feature>
<accession>A0A5P8WAF9</accession>
<dbReference type="GO" id="GO:0005524">
    <property type="term" value="F:ATP binding"/>
    <property type="evidence" value="ECO:0007669"/>
    <property type="project" value="UniProtKB-KW"/>
</dbReference>
<dbReference type="EMBL" id="CP045227">
    <property type="protein sequence ID" value="QFS49787.1"/>
    <property type="molecule type" value="Genomic_DNA"/>
</dbReference>
<dbReference type="KEGG" id="nsh:GXM_07281"/>
<dbReference type="InterPro" id="IPR050534">
    <property type="entry name" value="Coronavir_polyprotein_1ab"/>
</dbReference>
<dbReference type="RefSeq" id="WP_225892681.1">
    <property type="nucleotide sequence ID" value="NZ_CP045227.1"/>
</dbReference>
<feature type="domain" description="DNA2/NAM7 helicase helicase" evidence="7">
    <location>
        <begin position="794"/>
        <end position="984"/>
    </location>
</feature>
<dbReference type="PANTHER" id="PTHR43788:SF8">
    <property type="entry name" value="DNA-BINDING PROTEIN SMUBP-2"/>
    <property type="match status" value="1"/>
</dbReference>
<evidence type="ECO:0000256" key="1">
    <source>
        <dbReference type="ARBA" id="ARBA00007913"/>
    </source>
</evidence>
<evidence type="ECO:0000256" key="3">
    <source>
        <dbReference type="ARBA" id="ARBA00022801"/>
    </source>
</evidence>
<evidence type="ECO:0000259" key="8">
    <source>
        <dbReference type="Pfam" id="PF13087"/>
    </source>
</evidence>
<name>A0A5P8WAF9_9NOSO</name>
<dbReference type="Gene3D" id="3.40.50.300">
    <property type="entry name" value="P-loop containing nucleotide triphosphate hydrolases"/>
    <property type="match status" value="3"/>
</dbReference>
<evidence type="ECO:0000313" key="10">
    <source>
        <dbReference type="Proteomes" id="UP000326678"/>
    </source>
</evidence>
<keyword evidence="2" id="KW-0547">Nucleotide-binding</keyword>
<feature type="coiled-coil region" evidence="6">
    <location>
        <begin position="764"/>
        <end position="836"/>
    </location>
</feature>
<dbReference type="PANTHER" id="PTHR43788">
    <property type="entry name" value="DNA2/NAM7 HELICASE FAMILY MEMBER"/>
    <property type="match status" value="1"/>
</dbReference>
<protein>
    <submittedName>
        <fullName evidence="9">Translation initiation factor IF-2</fullName>
    </submittedName>
</protein>
<gene>
    <name evidence="9" type="ORF">GXM_07281</name>
</gene>
<organism evidence="9 10">
    <name type="scientific">Nostoc sphaeroides CCNUC1</name>
    <dbReference type="NCBI Taxonomy" id="2653204"/>
    <lineage>
        <taxon>Bacteria</taxon>
        <taxon>Bacillati</taxon>
        <taxon>Cyanobacteriota</taxon>
        <taxon>Cyanophyceae</taxon>
        <taxon>Nostocales</taxon>
        <taxon>Nostocaceae</taxon>
        <taxon>Nostoc</taxon>
    </lineage>
</organism>
<dbReference type="Pfam" id="PF13086">
    <property type="entry name" value="AAA_11"/>
    <property type="match status" value="2"/>
</dbReference>
<dbReference type="CDD" id="cd17934">
    <property type="entry name" value="DEXXQc_Upf1-like"/>
    <property type="match status" value="1"/>
</dbReference>
<dbReference type="InterPro" id="IPR027417">
    <property type="entry name" value="P-loop_NTPase"/>
</dbReference>
<keyword evidence="10" id="KW-1185">Reference proteome</keyword>
<dbReference type="CDD" id="cd18808">
    <property type="entry name" value="SF1_C_Upf1"/>
    <property type="match status" value="1"/>
</dbReference>
<keyword evidence="5" id="KW-0067">ATP-binding</keyword>
<evidence type="ECO:0000256" key="4">
    <source>
        <dbReference type="ARBA" id="ARBA00022806"/>
    </source>
</evidence>
<dbReference type="InterPro" id="IPR047187">
    <property type="entry name" value="SF1_C_Upf1"/>
</dbReference>
<proteinExistence type="inferred from homology"/>
<evidence type="ECO:0000259" key="7">
    <source>
        <dbReference type="Pfam" id="PF13086"/>
    </source>
</evidence>
<comment type="similarity">
    <text evidence="1">Belongs to the DNA2/NAM7 helicase family.</text>
</comment>
<keyword evidence="3" id="KW-0378">Hydrolase</keyword>
<keyword evidence="9" id="KW-0648">Protein biosynthesis</keyword>
<sequence>MSETWGYRYINGASDRFICQIEGSGALDAYPEFRDRYIRADELISELLGSEPCLFYIRRQREAPQPEYEIWELTIATDHDDFQLPTKLQEQQQTLQVSASVRKDGNGCLGLKRINLVDPEQGQIDAFSSAWLIHLLPNVRQDIGIPQEAFAQIITMPVCGSHVPTRDQIRGWGQYLAIQSRTAKQRQFCVPFVGHNHPESQNRITFTLNVDLATSNGSVSLTPDEFWQRAGRARNEFVQLFRTSSDLGNHRRGQKLGEIETVESNKNQIKVQVTDSLNRGDFALPVTGFLFFEDVGSLTQIRWQEQALRDLREGHTQNRYLGEFFFDAAKARPLPESSRLSKADLLLSEANETQIAAVEAVLAAEDLVLIQGPPGTGKTTVIAEICYQVARRGGRTLIASQANLAVDNALSRLAHHPVLRPLREGEAGNRVGREGEPFLAHRVIDRWLENTAINCENHLSEQQQIVQGLHPLLTSLEKFRVYLEAEINFPLEHKKLLDCQTKLAVVRFNKNSEHEILETRNQQINLLKNQLNNILESNSIFVAEQAKTLQNLKNRQSEIAIALDELSEWTRDANSNIYNLFKQYLQQRLFVTEDLIYLPRIGLSIAKEAQPDGLPWKDTCDPLLREINQLITQCMDWDEICKVANRIYWLFFQTKNYLAVQKPSAAHISLCVNQLKSSIDSTQPLQTISQLLQITQRIIRQSNQSQEPQEHYKTAIKLEAIKQQYEILIEQNKPSNIELKLNSIAAKYLIEITTKLQALLKGLQSQKNTEINKLETDKSNLQNTQYPFVVLFNINDYFQLQIDELQHQRERIVQEIAELDKQIAEHYKEIQILQENLNNQRNWWQNIWQSIPNSLKTDIPTTELFNSDFLTSVQQHFEPWKDHLAKASSYLDQYGYTMQNWIARLRQPSEEDLESISRKYLENVNVVGITCIKAAKWNFSQKFSQFDVVIIDEVSKSTPPELLIPALKGKKVVMIGDYRQLPPILDEGNLDEIAEELSIPRDSVQFLEDSWFKLQFEAAKNGQTGITRRLNIQYRMHPQIMEAINQFYNEGDGGLTCGLPDPDNQRAHNLAGQLIKEDQHIIWVKIPSDPNFRENRTGTSYQNEKEVDWIEKLCEQMNTTWAAKVAKGEPKKEIGIITFYGAQLRLIDRRISHEHRFSNLDIRTGTVDRFQGMEKAVVIVSMVRNNNQRRVGFAKTPERVNVAFSRAKELLVIVGCHNLFTSIPIYQEVSNVVERYRGFIDVSSLL</sequence>
<evidence type="ECO:0000256" key="6">
    <source>
        <dbReference type="SAM" id="Coils"/>
    </source>
</evidence>
<dbReference type="GO" id="GO:0016787">
    <property type="term" value="F:hydrolase activity"/>
    <property type="evidence" value="ECO:0007669"/>
    <property type="project" value="UniProtKB-KW"/>
</dbReference>
<keyword evidence="4" id="KW-0347">Helicase</keyword>
<reference evidence="9 10" key="1">
    <citation type="submission" date="2019-10" db="EMBL/GenBank/DDBJ databases">
        <title>Genomic and transcriptomic insights into the perfect genentic adaptation of a filamentous nitrogen-fixing cyanobacterium to rice fields.</title>
        <authorList>
            <person name="Chen Z."/>
        </authorList>
    </citation>
    <scope>NUCLEOTIDE SEQUENCE [LARGE SCALE GENOMIC DNA]</scope>
    <source>
        <strain evidence="9">CCNUC1</strain>
    </source>
</reference>
<feature type="domain" description="DNA2/NAM7 helicase helicase" evidence="7">
    <location>
        <begin position="350"/>
        <end position="531"/>
    </location>
</feature>
<dbReference type="SUPFAM" id="SSF52540">
    <property type="entry name" value="P-loop containing nucleoside triphosphate hydrolases"/>
    <property type="match status" value="2"/>
</dbReference>
<dbReference type="Proteomes" id="UP000326678">
    <property type="component" value="Chromosome Gxm2"/>
</dbReference>